<feature type="domain" description="G-protein coupled receptors family 1 profile" evidence="9">
    <location>
        <begin position="1"/>
        <end position="134"/>
    </location>
</feature>
<keyword evidence="3 8" id="KW-1133">Transmembrane helix</keyword>
<evidence type="ECO:0000313" key="11">
    <source>
        <dbReference type="Proteomes" id="UP001159428"/>
    </source>
</evidence>
<dbReference type="InterPro" id="IPR000276">
    <property type="entry name" value="GPCR_Rhodpsn"/>
</dbReference>
<keyword evidence="5 8" id="KW-0472">Membrane</keyword>
<keyword evidence="7" id="KW-0807">Transducer</keyword>
<dbReference type="InterPro" id="IPR017452">
    <property type="entry name" value="GPCR_Rhodpsn_7TM"/>
</dbReference>
<evidence type="ECO:0000256" key="7">
    <source>
        <dbReference type="ARBA" id="ARBA00023224"/>
    </source>
</evidence>
<feature type="non-terminal residue" evidence="10">
    <location>
        <position position="134"/>
    </location>
</feature>
<keyword evidence="4" id="KW-0297">G-protein coupled receptor</keyword>
<keyword evidence="11" id="KW-1185">Reference proteome</keyword>
<evidence type="ECO:0000313" key="10">
    <source>
        <dbReference type="EMBL" id="CAH3118230.1"/>
    </source>
</evidence>
<dbReference type="PROSITE" id="PS50262">
    <property type="entry name" value="G_PROTEIN_RECEP_F1_2"/>
    <property type="match status" value="1"/>
</dbReference>
<dbReference type="EMBL" id="CALNXJ010000016">
    <property type="protein sequence ID" value="CAH3118230.1"/>
    <property type="molecule type" value="Genomic_DNA"/>
</dbReference>
<organism evidence="10 11">
    <name type="scientific">Pocillopora meandrina</name>
    <dbReference type="NCBI Taxonomy" id="46732"/>
    <lineage>
        <taxon>Eukaryota</taxon>
        <taxon>Metazoa</taxon>
        <taxon>Cnidaria</taxon>
        <taxon>Anthozoa</taxon>
        <taxon>Hexacorallia</taxon>
        <taxon>Scleractinia</taxon>
        <taxon>Astrocoeniina</taxon>
        <taxon>Pocilloporidae</taxon>
        <taxon>Pocillopora</taxon>
    </lineage>
</organism>
<dbReference type="PANTHER" id="PTHR24240">
    <property type="entry name" value="OPSIN"/>
    <property type="match status" value="1"/>
</dbReference>
<proteinExistence type="predicted"/>
<gene>
    <name evidence="10" type="ORF">PMEA_00007211</name>
</gene>
<evidence type="ECO:0000256" key="2">
    <source>
        <dbReference type="ARBA" id="ARBA00022692"/>
    </source>
</evidence>
<comment type="caution">
    <text evidence="10">The sequence shown here is derived from an EMBL/GenBank/DDBJ whole genome shotgun (WGS) entry which is preliminary data.</text>
</comment>
<evidence type="ECO:0000256" key="1">
    <source>
        <dbReference type="ARBA" id="ARBA00004141"/>
    </source>
</evidence>
<keyword evidence="6" id="KW-0675">Receptor</keyword>
<sequence>MPLASSALVIGRWDFGDVVCEIQGFVDVFTTYVTSATLGLTAINRDVKIVKTAKHKKYFSPLRSKIWLFCFWTFLVLYLLTGRTTNFLSFEFVPGFDVCTLGFANQRVRVVHFCITIGLFFVVPLCSGIFSYCK</sequence>
<feature type="transmembrane region" description="Helical" evidence="8">
    <location>
        <begin position="110"/>
        <end position="133"/>
    </location>
</feature>
<dbReference type="Gene3D" id="1.20.1070.10">
    <property type="entry name" value="Rhodopsin 7-helix transmembrane proteins"/>
    <property type="match status" value="1"/>
</dbReference>
<dbReference type="GO" id="GO:0016020">
    <property type="term" value="C:membrane"/>
    <property type="evidence" value="ECO:0007669"/>
    <property type="project" value="UniProtKB-SubCell"/>
</dbReference>
<dbReference type="SUPFAM" id="SSF81321">
    <property type="entry name" value="Family A G protein-coupled receptor-like"/>
    <property type="match status" value="1"/>
</dbReference>
<dbReference type="Proteomes" id="UP001159428">
    <property type="component" value="Unassembled WGS sequence"/>
</dbReference>
<protein>
    <recommendedName>
        <fullName evidence="9">G-protein coupled receptors family 1 profile domain-containing protein</fullName>
    </recommendedName>
</protein>
<name>A0AAU9WLT1_9CNID</name>
<dbReference type="AlphaFoldDB" id="A0AAU9WLT1"/>
<dbReference type="Pfam" id="PF00001">
    <property type="entry name" value="7tm_1"/>
    <property type="match status" value="1"/>
</dbReference>
<evidence type="ECO:0000256" key="8">
    <source>
        <dbReference type="SAM" id="Phobius"/>
    </source>
</evidence>
<dbReference type="GO" id="GO:0004930">
    <property type="term" value="F:G protein-coupled receptor activity"/>
    <property type="evidence" value="ECO:0007669"/>
    <property type="project" value="UniProtKB-KW"/>
</dbReference>
<evidence type="ECO:0000256" key="4">
    <source>
        <dbReference type="ARBA" id="ARBA00023040"/>
    </source>
</evidence>
<feature type="transmembrane region" description="Helical" evidence="8">
    <location>
        <begin position="66"/>
        <end position="90"/>
    </location>
</feature>
<dbReference type="InterPro" id="IPR050125">
    <property type="entry name" value="GPCR_opsins"/>
</dbReference>
<evidence type="ECO:0000256" key="5">
    <source>
        <dbReference type="ARBA" id="ARBA00023136"/>
    </source>
</evidence>
<dbReference type="CDD" id="cd00637">
    <property type="entry name" value="7tm_classA_rhodopsin-like"/>
    <property type="match status" value="1"/>
</dbReference>
<evidence type="ECO:0000256" key="6">
    <source>
        <dbReference type="ARBA" id="ARBA00023170"/>
    </source>
</evidence>
<keyword evidence="2 8" id="KW-0812">Transmembrane</keyword>
<evidence type="ECO:0000259" key="9">
    <source>
        <dbReference type="PROSITE" id="PS50262"/>
    </source>
</evidence>
<comment type="subcellular location">
    <subcellularLocation>
        <location evidence="1">Membrane</location>
        <topology evidence="1">Multi-pass membrane protein</topology>
    </subcellularLocation>
</comment>
<reference evidence="10 11" key="1">
    <citation type="submission" date="2022-05" db="EMBL/GenBank/DDBJ databases">
        <authorList>
            <consortium name="Genoscope - CEA"/>
            <person name="William W."/>
        </authorList>
    </citation>
    <scope>NUCLEOTIDE SEQUENCE [LARGE SCALE GENOMIC DNA]</scope>
</reference>
<evidence type="ECO:0000256" key="3">
    <source>
        <dbReference type="ARBA" id="ARBA00022989"/>
    </source>
</evidence>
<accession>A0AAU9WLT1</accession>